<dbReference type="EnsemblPlants" id="AET7Gv20910900.5">
    <property type="protein sequence ID" value="AET7Gv20910900.5"/>
    <property type="gene ID" value="AET7Gv20910900"/>
</dbReference>
<feature type="compositionally biased region" description="Basic residues" evidence="1">
    <location>
        <begin position="106"/>
        <end position="122"/>
    </location>
</feature>
<organism evidence="2 3">
    <name type="scientific">Aegilops tauschii subsp. strangulata</name>
    <name type="common">Goatgrass</name>
    <dbReference type="NCBI Taxonomy" id="200361"/>
    <lineage>
        <taxon>Eukaryota</taxon>
        <taxon>Viridiplantae</taxon>
        <taxon>Streptophyta</taxon>
        <taxon>Embryophyta</taxon>
        <taxon>Tracheophyta</taxon>
        <taxon>Spermatophyta</taxon>
        <taxon>Magnoliopsida</taxon>
        <taxon>Liliopsida</taxon>
        <taxon>Poales</taxon>
        <taxon>Poaceae</taxon>
        <taxon>BOP clade</taxon>
        <taxon>Pooideae</taxon>
        <taxon>Triticodae</taxon>
        <taxon>Triticeae</taxon>
        <taxon>Triticinae</taxon>
        <taxon>Aegilops</taxon>
    </lineage>
</organism>
<proteinExistence type="predicted"/>
<keyword evidence="3" id="KW-1185">Reference proteome</keyword>
<reference evidence="2" key="4">
    <citation type="submission" date="2019-03" db="UniProtKB">
        <authorList>
            <consortium name="EnsemblPlants"/>
        </authorList>
    </citation>
    <scope>IDENTIFICATION</scope>
</reference>
<evidence type="ECO:0000256" key="1">
    <source>
        <dbReference type="SAM" id="MobiDB-lite"/>
    </source>
</evidence>
<dbReference type="Gramene" id="AET7Gv20910900.5">
    <property type="protein sequence ID" value="AET7Gv20910900.5"/>
    <property type="gene ID" value="AET7Gv20910900"/>
</dbReference>
<feature type="region of interest" description="Disordered" evidence="1">
    <location>
        <begin position="1"/>
        <end position="20"/>
    </location>
</feature>
<reference evidence="3" key="2">
    <citation type="journal article" date="2017" name="Nat. Plants">
        <title>The Aegilops tauschii genome reveals multiple impacts of transposons.</title>
        <authorList>
            <person name="Zhao G."/>
            <person name="Zou C."/>
            <person name="Li K."/>
            <person name="Wang K."/>
            <person name="Li T."/>
            <person name="Gao L."/>
            <person name="Zhang X."/>
            <person name="Wang H."/>
            <person name="Yang Z."/>
            <person name="Liu X."/>
            <person name="Jiang W."/>
            <person name="Mao L."/>
            <person name="Kong X."/>
            <person name="Jiao Y."/>
            <person name="Jia J."/>
        </authorList>
    </citation>
    <scope>NUCLEOTIDE SEQUENCE [LARGE SCALE GENOMIC DNA]</scope>
    <source>
        <strain evidence="3">cv. AL8/78</strain>
    </source>
</reference>
<feature type="region of interest" description="Disordered" evidence="1">
    <location>
        <begin position="92"/>
        <end position="125"/>
    </location>
</feature>
<reference evidence="2" key="3">
    <citation type="journal article" date="2017" name="Nature">
        <title>Genome sequence of the progenitor of the wheat D genome Aegilops tauschii.</title>
        <authorList>
            <person name="Luo M.C."/>
            <person name="Gu Y.Q."/>
            <person name="Puiu D."/>
            <person name="Wang H."/>
            <person name="Twardziok S.O."/>
            <person name="Deal K.R."/>
            <person name="Huo N."/>
            <person name="Zhu T."/>
            <person name="Wang L."/>
            <person name="Wang Y."/>
            <person name="McGuire P.E."/>
            <person name="Liu S."/>
            <person name="Long H."/>
            <person name="Ramasamy R.K."/>
            <person name="Rodriguez J.C."/>
            <person name="Van S.L."/>
            <person name="Yuan L."/>
            <person name="Wang Z."/>
            <person name="Xia Z."/>
            <person name="Xiao L."/>
            <person name="Anderson O.D."/>
            <person name="Ouyang S."/>
            <person name="Liang Y."/>
            <person name="Zimin A.V."/>
            <person name="Pertea G."/>
            <person name="Qi P."/>
            <person name="Bennetzen J.L."/>
            <person name="Dai X."/>
            <person name="Dawson M.W."/>
            <person name="Muller H.G."/>
            <person name="Kugler K."/>
            <person name="Rivarola-Duarte L."/>
            <person name="Spannagl M."/>
            <person name="Mayer K.F.X."/>
            <person name="Lu F.H."/>
            <person name="Bevan M.W."/>
            <person name="Leroy P."/>
            <person name="Li P."/>
            <person name="You F.M."/>
            <person name="Sun Q."/>
            <person name="Liu Z."/>
            <person name="Lyons E."/>
            <person name="Wicker T."/>
            <person name="Salzberg S.L."/>
            <person name="Devos K.M."/>
            <person name="Dvorak J."/>
        </authorList>
    </citation>
    <scope>NUCLEOTIDE SEQUENCE [LARGE SCALE GENOMIC DNA]</scope>
    <source>
        <strain evidence="2">cv. AL8/78</strain>
    </source>
</reference>
<protein>
    <submittedName>
        <fullName evidence="2">Uncharacterized protein</fullName>
    </submittedName>
</protein>
<evidence type="ECO:0000313" key="3">
    <source>
        <dbReference type="Proteomes" id="UP000015105"/>
    </source>
</evidence>
<reference evidence="3" key="1">
    <citation type="journal article" date="2014" name="Science">
        <title>Ancient hybridizations among the ancestral genomes of bread wheat.</title>
        <authorList>
            <consortium name="International Wheat Genome Sequencing Consortium,"/>
            <person name="Marcussen T."/>
            <person name="Sandve S.R."/>
            <person name="Heier L."/>
            <person name="Spannagl M."/>
            <person name="Pfeifer M."/>
            <person name="Jakobsen K.S."/>
            <person name="Wulff B.B."/>
            <person name="Steuernagel B."/>
            <person name="Mayer K.F."/>
            <person name="Olsen O.A."/>
        </authorList>
    </citation>
    <scope>NUCLEOTIDE SEQUENCE [LARGE SCALE GENOMIC DNA]</scope>
    <source>
        <strain evidence="3">cv. AL8/78</strain>
    </source>
</reference>
<dbReference type="AlphaFoldDB" id="A0A453SDQ6"/>
<evidence type="ECO:0000313" key="2">
    <source>
        <dbReference type="EnsemblPlants" id="AET7Gv20910900.5"/>
    </source>
</evidence>
<name>A0A453SDQ6_AEGTS</name>
<dbReference type="Proteomes" id="UP000015105">
    <property type="component" value="Chromosome 7D"/>
</dbReference>
<feature type="region of interest" description="Disordered" evidence="1">
    <location>
        <begin position="59"/>
        <end position="80"/>
    </location>
</feature>
<accession>A0A453SDQ6</accession>
<reference evidence="2" key="5">
    <citation type="journal article" date="2021" name="G3 (Bethesda)">
        <title>Aegilops tauschii genome assembly Aet v5.0 features greater sequence contiguity and improved annotation.</title>
        <authorList>
            <person name="Wang L."/>
            <person name="Zhu T."/>
            <person name="Rodriguez J.C."/>
            <person name="Deal K.R."/>
            <person name="Dubcovsky J."/>
            <person name="McGuire P.E."/>
            <person name="Lux T."/>
            <person name="Spannagl M."/>
            <person name="Mayer K.F.X."/>
            <person name="Baldrich P."/>
            <person name="Meyers B.C."/>
            <person name="Huo N."/>
            <person name="Gu Y.Q."/>
            <person name="Zhou H."/>
            <person name="Devos K.M."/>
            <person name="Bennetzen J.L."/>
            <person name="Unver T."/>
            <person name="Budak H."/>
            <person name="Gulick P.J."/>
            <person name="Galiba G."/>
            <person name="Kalapos B."/>
            <person name="Nelson D.R."/>
            <person name="Li P."/>
            <person name="You F.M."/>
            <person name="Luo M.C."/>
            <person name="Dvorak J."/>
        </authorList>
    </citation>
    <scope>NUCLEOTIDE SEQUENCE [LARGE SCALE GENOMIC DNA]</scope>
    <source>
        <strain evidence="2">cv. AL8/78</strain>
    </source>
</reference>
<sequence length="167" mass="19234">HRCQHRRPPATADPASKANLPLDNNLLNINQRIADSKLKKQSVLTVTLHLDVCAQLLEGPPGEDHRLHRQPGQHPGLPRRGVPLLLRQQDPYPAGRAVQHPDRLLRRPAARGRRRLHQRHRRQEGEVRLHRLPGQGVRRRRAHLRVRRRRAGRHVEEGQLRLPLLGG</sequence>